<evidence type="ECO:0000313" key="6">
    <source>
        <dbReference type="Proteomes" id="UP000322110"/>
    </source>
</evidence>
<dbReference type="AlphaFoldDB" id="A0A5B2TFM1"/>
<evidence type="ECO:0000313" key="5">
    <source>
        <dbReference type="EMBL" id="KAA2212903.1"/>
    </source>
</evidence>
<keyword evidence="6" id="KW-1185">Reference proteome</keyword>
<name>A0A5B2TFM1_9PROT</name>
<dbReference type="GO" id="GO:0003677">
    <property type="term" value="F:DNA binding"/>
    <property type="evidence" value="ECO:0007669"/>
    <property type="project" value="UniProtKB-KW"/>
</dbReference>
<proteinExistence type="predicted"/>
<keyword evidence="3" id="KW-0804">Transcription</keyword>
<evidence type="ECO:0000259" key="4">
    <source>
        <dbReference type="Pfam" id="PF07729"/>
    </source>
</evidence>
<dbReference type="InterPro" id="IPR008920">
    <property type="entry name" value="TF_FadR/GntR_C"/>
</dbReference>
<dbReference type="SUPFAM" id="SSF48008">
    <property type="entry name" value="GntR ligand-binding domain-like"/>
    <property type="match status" value="1"/>
</dbReference>
<reference evidence="5 6" key="1">
    <citation type="journal article" date="2015" name="Int. J. Syst. Evol. Microbiol.">
        <title>Roseomonas oryzae sp. nov., isolated from paddy rhizosphere soil.</title>
        <authorList>
            <person name="Ramaprasad E.V."/>
            <person name="Sasikala Ch."/>
            <person name="Ramana Ch.V."/>
        </authorList>
    </citation>
    <scope>NUCLEOTIDE SEQUENCE [LARGE SCALE GENOMIC DNA]</scope>
    <source>
        <strain evidence="5 6">KCTC 42542</strain>
    </source>
</reference>
<dbReference type="OrthoDB" id="7005926at2"/>
<evidence type="ECO:0000256" key="1">
    <source>
        <dbReference type="ARBA" id="ARBA00023015"/>
    </source>
</evidence>
<accession>A0A5B2TFM1</accession>
<evidence type="ECO:0000256" key="3">
    <source>
        <dbReference type="ARBA" id="ARBA00023163"/>
    </source>
</evidence>
<dbReference type="Proteomes" id="UP000322110">
    <property type="component" value="Unassembled WGS sequence"/>
</dbReference>
<evidence type="ECO:0000256" key="2">
    <source>
        <dbReference type="ARBA" id="ARBA00023125"/>
    </source>
</evidence>
<dbReference type="InterPro" id="IPR011711">
    <property type="entry name" value="GntR_C"/>
</dbReference>
<keyword evidence="1" id="KW-0805">Transcription regulation</keyword>
<dbReference type="Gene3D" id="1.20.120.530">
    <property type="entry name" value="GntR ligand-binding domain-like"/>
    <property type="match status" value="1"/>
</dbReference>
<feature type="domain" description="GntR C-terminal" evidence="4">
    <location>
        <begin position="5"/>
        <end position="90"/>
    </location>
</feature>
<dbReference type="EMBL" id="VUKA01000005">
    <property type="protein sequence ID" value="KAA2212903.1"/>
    <property type="molecule type" value="Genomic_DNA"/>
</dbReference>
<protein>
    <submittedName>
        <fullName evidence="5">FCD domain-containing protein</fullName>
    </submittedName>
</protein>
<comment type="caution">
    <text evidence="5">The sequence shown here is derived from an EMBL/GenBank/DDBJ whole genome shotgun (WGS) entry which is preliminary data.</text>
</comment>
<keyword evidence="2" id="KW-0238">DNA-binding</keyword>
<sequence>MSGGAARRMSLRQVFEASSGFHLALMQASNNRFFADAVLRLTRLRRLIGDIIATGQERLTSQSAKHLAILDSIERGDMAEASARMPRHLNAGRASKARLVAQGTLPVPGGLAASE</sequence>
<dbReference type="Pfam" id="PF07729">
    <property type="entry name" value="FCD"/>
    <property type="match status" value="1"/>
</dbReference>
<organism evidence="5 6">
    <name type="scientific">Teichococcus oryzae</name>
    <dbReference type="NCBI Taxonomy" id="1608942"/>
    <lineage>
        <taxon>Bacteria</taxon>
        <taxon>Pseudomonadati</taxon>
        <taxon>Pseudomonadota</taxon>
        <taxon>Alphaproteobacteria</taxon>
        <taxon>Acetobacterales</taxon>
        <taxon>Roseomonadaceae</taxon>
        <taxon>Roseomonas</taxon>
    </lineage>
</organism>
<gene>
    <name evidence="5" type="ORF">F0Q34_12310</name>
</gene>